<protein>
    <submittedName>
        <fullName evidence="4">Uncharacterized protein</fullName>
    </submittedName>
</protein>
<feature type="region of interest" description="Disordered" evidence="1">
    <location>
        <begin position="139"/>
        <end position="254"/>
    </location>
</feature>
<feature type="transmembrane region" description="Helical" evidence="2">
    <location>
        <begin position="68"/>
        <end position="96"/>
    </location>
</feature>
<keyword evidence="2" id="KW-1133">Transmembrane helix</keyword>
<dbReference type="InParanoid" id="A0A1X7VCR6"/>
<feature type="chain" id="PRO_5012055833" evidence="3">
    <location>
        <begin position="23"/>
        <end position="310"/>
    </location>
</feature>
<feature type="signal peptide" evidence="3">
    <location>
        <begin position="1"/>
        <end position="22"/>
    </location>
</feature>
<dbReference type="EnsemblMetazoa" id="Aqu2.1.37783_001">
    <property type="protein sequence ID" value="Aqu2.1.37783_001"/>
    <property type="gene ID" value="Aqu2.1.37783"/>
</dbReference>
<feature type="compositionally biased region" description="Basic and acidic residues" evidence="1">
    <location>
        <begin position="210"/>
        <end position="225"/>
    </location>
</feature>
<name>A0A1X7VCR6_AMPQE</name>
<proteinExistence type="predicted"/>
<feature type="compositionally biased region" description="Polar residues" evidence="1">
    <location>
        <begin position="228"/>
        <end position="238"/>
    </location>
</feature>
<feature type="compositionally biased region" description="Basic and acidic residues" evidence="1">
    <location>
        <begin position="139"/>
        <end position="167"/>
    </location>
</feature>
<dbReference type="AlphaFoldDB" id="A0A1X7VCR6"/>
<organism evidence="4">
    <name type="scientific">Amphimedon queenslandica</name>
    <name type="common">Sponge</name>
    <dbReference type="NCBI Taxonomy" id="400682"/>
    <lineage>
        <taxon>Eukaryota</taxon>
        <taxon>Metazoa</taxon>
        <taxon>Porifera</taxon>
        <taxon>Demospongiae</taxon>
        <taxon>Heteroscleromorpha</taxon>
        <taxon>Haplosclerida</taxon>
        <taxon>Niphatidae</taxon>
        <taxon>Amphimedon</taxon>
    </lineage>
</organism>
<evidence type="ECO:0000256" key="3">
    <source>
        <dbReference type="SAM" id="SignalP"/>
    </source>
</evidence>
<keyword evidence="2" id="KW-0472">Membrane</keyword>
<feature type="compositionally biased region" description="Polar residues" evidence="1">
    <location>
        <begin position="283"/>
        <end position="297"/>
    </location>
</feature>
<reference evidence="4" key="1">
    <citation type="submission" date="2017-05" db="UniProtKB">
        <authorList>
            <consortium name="EnsemblMetazoa"/>
        </authorList>
    </citation>
    <scope>IDENTIFICATION</scope>
</reference>
<accession>A0A1X7VCR6</accession>
<sequence length="310" mass="34239">MKLSFLLLLLAWTCFLVIPCSSKNEWYEEESLNIRENSEEDHDNDNSTSCHFDYIFGDIMLDNSTVTIIIWSAGGVALCCCTFGFVGWCLCCFFFCKSRRSSRRKPRIYTTRVDEISPERGNVQLTNVLYSSVNTNIEGEKTKSTTEEKPIEKPKDKANEGKEKAENVTKPTEPAVASVEESATIEATGSKMSPDPGTASEHAATAESANETKGEESQSKEKQEGEIDQQSAPVMTTDSSEKNKQPDVEQQDDIDAVLNAAVMDLLTLQSFGTESKEKDKDQLISSTDAEEPLSSSARIADISNPIVIEL</sequence>
<keyword evidence="3" id="KW-0732">Signal</keyword>
<feature type="region of interest" description="Disordered" evidence="1">
    <location>
        <begin position="271"/>
        <end position="297"/>
    </location>
</feature>
<evidence type="ECO:0000256" key="2">
    <source>
        <dbReference type="SAM" id="Phobius"/>
    </source>
</evidence>
<feature type="compositionally biased region" description="Low complexity" evidence="1">
    <location>
        <begin position="198"/>
        <end position="209"/>
    </location>
</feature>
<keyword evidence="2" id="KW-0812">Transmembrane</keyword>
<evidence type="ECO:0000256" key="1">
    <source>
        <dbReference type="SAM" id="MobiDB-lite"/>
    </source>
</evidence>
<evidence type="ECO:0000313" key="4">
    <source>
        <dbReference type="EnsemblMetazoa" id="Aqu2.1.37783_001"/>
    </source>
</evidence>